<dbReference type="InterPro" id="IPR012334">
    <property type="entry name" value="Pectin_lyas_fold"/>
</dbReference>
<dbReference type="AlphaFoldDB" id="D0LIX3"/>
<sequence>MHSRPSSAASLVSAPARAPRAAFSLGSALALGLLALSSSLAGCSLYFEQDPPGQPRDAGVMDGYYPPWLPDDAWVPSDASPADAWMWPDAPRVPGVDFWMPIPTNLYGSSDIYLELTWTYEGREPRHQIVHIPEDAYSISVADEDAYMLHATLFNDDRWLASTTRREGCPADSRMTQPSQVIEVPNDVPTIQGAIDISSEGAIIYVHPGEYVEQLVLKPHLRLIGAGAHRTTIRPPAPATGSLIELGESDDVVIRGFTLEDSVDPGVDGCSADGSFTCPASMYDAAVRAESFLEQEDGLYCGASLVLTHNIFANNDNAVNLSRQAVAAIVNNVFTYNTNGVLALEHHGTSLIAGNTFYEVERYATVGLFTSLNLVANVFEAVGTILGDGDGLIRDYATCNAYGEVEAAGQALDQDGNVNREIRFLNASGDDLRLEDGSDSWDIGCYNSFTGPYFDLVPGAYGGPQGDWYEGDIEPGDFDLLFGAI</sequence>
<dbReference type="STRING" id="502025.Hoch_0361"/>
<evidence type="ECO:0000313" key="2">
    <source>
        <dbReference type="Proteomes" id="UP000001880"/>
    </source>
</evidence>
<dbReference type="InterPro" id="IPR011050">
    <property type="entry name" value="Pectin_lyase_fold/virulence"/>
</dbReference>
<proteinExistence type="predicted"/>
<dbReference type="Gene3D" id="2.160.20.10">
    <property type="entry name" value="Single-stranded right-handed beta-helix, Pectin lyase-like"/>
    <property type="match status" value="1"/>
</dbReference>
<accession>D0LIX3</accession>
<dbReference type="Proteomes" id="UP000001880">
    <property type="component" value="Chromosome"/>
</dbReference>
<dbReference type="HOGENOM" id="CLU_588967_0_0_7"/>
<dbReference type="EMBL" id="CP001804">
    <property type="protein sequence ID" value="ACY13002.1"/>
    <property type="molecule type" value="Genomic_DNA"/>
</dbReference>
<evidence type="ECO:0000313" key="1">
    <source>
        <dbReference type="EMBL" id="ACY13002.1"/>
    </source>
</evidence>
<dbReference type="RefSeq" id="WP_012825629.1">
    <property type="nucleotide sequence ID" value="NC_013440.1"/>
</dbReference>
<reference evidence="1 2" key="1">
    <citation type="journal article" date="2010" name="Stand. Genomic Sci.">
        <title>Complete genome sequence of Haliangium ochraceum type strain (SMP-2).</title>
        <authorList>
            <consortium name="US DOE Joint Genome Institute (JGI-PGF)"/>
            <person name="Ivanova N."/>
            <person name="Daum C."/>
            <person name="Lang E."/>
            <person name="Abt B."/>
            <person name="Kopitz M."/>
            <person name="Saunders E."/>
            <person name="Lapidus A."/>
            <person name="Lucas S."/>
            <person name="Glavina Del Rio T."/>
            <person name="Nolan M."/>
            <person name="Tice H."/>
            <person name="Copeland A."/>
            <person name="Cheng J.F."/>
            <person name="Chen F."/>
            <person name="Bruce D."/>
            <person name="Goodwin L."/>
            <person name="Pitluck S."/>
            <person name="Mavromatis K."/>
            <person name="Pati A."/>
            <person name="Mikhailova N."/>
            <person name="Chen A."/>
            <person name="Palaniappan K."/>
            <person name="Land M."/>
            <person name="Hauser L."/>
            <person name="Chang Y.J."/>
            <person name="Jeffries C.D."/>
            <person name="Detter J.C."/>
            <person name="Brettin T."/>
            <person name="Rohde M."/>
            <person name="Goker M."/>
            <person name="Bristow J."/>
            <person name="Markowitz V."/>
            <person name="Eisen J.A."/>
            <person name="Hugenholtz P."/>
            <person name="Kyrpides N.C."/>
            <person name="Klenk H.P."/>
        </authorList>
    </citation>
    <scope>NUCLEOTIDE SEQUENCE [LARGE SCALE GENOMIC DNA]</scope>
    <source>
        <strain evidence="2">DSM 14365 / CIP 107738 / JCM 11303 / AJ 13395 / SMP-2</strain>
    </source>
</reference>
<keyword evidence="2" id="KW-1185">Reference proteome</keyword>
<protein>
    <submittedName>
        <fullName evidence="1">Uncharacterized protein</fullName>
    </submittedName>
</protein>
<dbReference type="KEGG" id="hoh:Hoch_0361"/>
<organism evidence="1 2">
    <name type="scientific">Haliangium ochraceum (strain DSM 14365 / JCM 11303 / SMP-2)</name>
    <dbReference type="NCBI Taxonomy" id="502025"/>
    <lineage>
        <taxon>Bacteria</taxon>
        <taxon>Pseudomonadati</taxon>
        <taxon>Myxococcota</taxon>
        <taxon>Polyangia</taxon>
        <taxon>Haliangiales</taxon>
        <taxon>Kofleriaceae</taxon>
        <taxon>Haliangium</taxon>
    </lineage>
</organism>
<name>D0LIX3_HALO1</name>
<gene>
    <name evidence="1" type="ordered locus">Hoch_0361</name>
</gene>
<dbReference type="SUPFAM" id="SSF51126">
    <property type="entry name" value="Pectin lyase-like"/>
    <property type="match status" value="1"/>
</dbReference>
<dbReference type="OrthoDB" id="5522195at2"/>
<dbReference type="eggNOG" id="COG4677">
    <property type="taxonomic scope" value="Bacteria"/>
</dbReference>